<organism evidence="2 3">
    <name type="scientific">Pontiella sulfatireligans</name>
    <dbReference type="NCBI Taxonomy" id="2750658"/>
    <lineage>
        <taxon>Bacteria</taxon>
        <taxon>Pseudomonadati</taxon>
        <taxon>Kiritimatiellota</taxon>
        <taxon>Kiritimatiellia</taxon>
        <taxon>Kiritimatiellales</taxon>
        <taxon>Pontiellaceae</taxon>
        <taxon>Pontiella</taxon>
    </lineage>
</organism>
<name>A0A6C2UNV7_9BACT</name>
<dbReference type="InterPro" id="IPR051532">
    <property type="entry name" value="Ester_Hydrolysis_Enzymes"/>
</dbReference>
<feature type="domain" description="SGNH hydrolase-type esterase" evidence="1">
    <location>
        <begin position="10"/>
        <end position="193"/>
    </location>
</feature>
<gene>
    <name evidence="2" type="primary">cesA_2</name>
    <name evidence="2" type="ORF">SCARR_03707</name>
</gene>
<evidence type="ECO:0000259" key="1">
    <source>
        <dbReference type="Pfam" id="PF13472"/>
    </source>
</evidence>
<dbReference type="InterPro" id="IPR036514">
    <property type="entry name" value="SGNH_hydro_sf"/>
</dbReference>
<dbReference type="PANTHER" id="PTHR30383:SF2">
    <property type="entry name" value="CELLULOSE-BINDING PROTEIN"/>
    <property type="match status" value="1"/>
</dbReference>
<dbReference type="Gene3D" id="3.40.50.1110">
    <property type="entry name" value="SGNH hydrolase"/>
    <property type="match status" value="1"/>
</dbReference>
<dbReference type="AlphaFoldDB" id="A0A6C2UNV7"/>
<evidence type="ECO:0000313" key="2">
    <source>
        <dbReference type="EMBL" id="VGO21633.1"/>
    </source>
</evidence>
<dbReference type="Proteomes" id="UP000346198">
    <property type="component" value="Unassembled WGS sequence"/>
</dbReference>
<dbReference type="GO" id="GO:0004622">
    <property type="term" value="F:phosphatidylcholine lysophospholipase activity"/>
    <property type="evidence" value="ECO:0007669"/>
    <property type="project" value="TreeGrafter"/>
</dbReference>
<accession>A0A6C2UNV7</accession>
<evidence type="ECO:0000313" key="3">
    <source>
        <dbReference type="Proteomes" id="UP000346198"/>
    </source>
</evidence>
<reference evidence="2 3" key="1">
    <citation type="submission" date="2019-04" db="EMBL/GenBank/DDBJ databases">
        <authorList>
            <person name="Van Vliet M D."/>
        </authorList>
    </citation>
    <scope>NUCLEOTIDE SEQUENCE [LARGE SCALE GENOMIC DNA]</scope>
    <source>
        <strain evidence="2 3">F21</strain>
    </source>
</reference>
<dbReference type="Pfam" id="PF13472">
    <property type="entry name" value="Lipase_GDSL_2"/>
    <property type="match status" value="1"/>
</dbReference>
<proteinExistence type="predicted"/>
<dbReference type="InterPro" id="IPR013830">
    <property type="entry name" value="SGNH_hydro"/>
</dbReference>
<keyword evidence="3" id="KW-1185">Reference proteome</keyword>
<dbReference type="PANTHER" id="PTHR30383">
    <property type="entry name" value="THIOESTERASE 1/PROTEASE 1/LYSOPHOSPHOLIPASE L1"/>
    <property type="match status" value="1"/>
</dbReference>
<dbReference type="SUPFAM" id="SSF52266">
    <property type="entry name" value="SGNH hydrolase"/>
    <property type="match status" value="1"/>
</dbReference>
<protein>
    <submittedName>
        <fullName evidence="2">Multidomain esterase</fullName>
    </submittedName>
</protein>
<dbReference type="EMBL" id="CAAHFH010000002">
    <property type="protein sequence ID" value="VGO21633.1"/>
    <property type="molecule type" value="Genomic_DNA"/>
</dbReference>
<sequence>MASPIRIMPLGDSITRGYGAGISNESSFRKTLRQLLADDGYGIDFVGSQTSGFFADNQHEGRNGWYAGHDTATNNVLDHIADWMAATPADIVLVHLGTNDILHNDEDANEVSDIMDVIFVANPDATVVLALIINAQACRPEITTYNSNLNAMAIARIASGDDIIVVDMENGAGIDYSSGDMADGLHPSPIGYDKMATNWYPAVVQAISQQRVQPAIESLSIAGASISLQLGRLEPGSPIVVERTDSLTPPAWTNAGTFTPSAVAANWTGMLQTNWSQGFYRLATDN</sequence>